<name>A0AC61R7E6_9FIRM</name>
<dbReference type="Proteomes" id="UP000308836">
    <property type="component" value="Unassembled WGS sequence"/>
</dbReference>
<dbReference type="EMBL" id="SRYG01000013">
    <property type="protein sequence ID" value="TGY65781.1"/>
    <property type="molecule type" value="Genomic_DNA"/>
</dbReference>
<gene>
    <name evidence="1" type="ORF">E5336_07305</name>
</gene>
<proteinExistence type="predicted"/>
<evidence type="ECO:0000313" key="2">
    <source>
        <dbReference type="Proteomes" id="UP000308836"/>
    </source>
</evidence>
<organism evidence="1 2">
    <name type="scientific">Dubosiella muris</name>
    <dbReference type="NCBI Taxonomy" id="3038133"/>
    <lineage>
        <taxon>Bacteria</taxon>
        <taxon>Bacillati</taxon>
        <taxon>Bacillota</taxon>
        <taxon>Erysipelotrichia</taxon>
        <taxon>Erysipelotrichales</taxon>
        <taxon>Erysipelotrichaceae</taxon>
        <taxon>Dubosiella</taxon>
    </lineage>
</organism>
<keyword evidence="2" id="KW-1185">Reference proteome</keyword>
<sequence length="400" mass="42343">MKKTSSIRKRNLIVGISLSVVAILAAIGFFMFLPKDTIEAKEQVEVPYGEAIRLEPALFLESDAEGITIESPLLSDSSKYTYDATTKKVTTKGKDALEPGTYAITLVRGDQKVSSKLVVKEVDSTDNPRFIGFPELVVVEQDAIDFDLANYFLAIANDPVRIETDAVDITKPGENTIKVKAICENGKILEQEVNVKVVSAKDVANGGTLSSMVDGLVPLSQQTWDALNSGTQTSISIAPQPKEIETILLQKEKGTLKNAISYTKPDGKKYFDPETFKPEGAPAETKTEAEPKAAEPETNASNQTPAYQEPSYYNPGTYYPPTDPGTSDPGNSGTTDPGTSDPDNSGTTDPGTSDPGNSGTTDPGASDPGNSGTTDPGNSGSTEPTPVDPITPPEGGADSQ</sequence>
<comment type="caution">
    <text evidence="1">The sequence shown here is derived from an EMBL/GenBank/DDBJ whole genome shotgun (WGS) entry which is preliminary data.</text>
</comment>
<evidence type="ECO:0000313" key="1">
    <source>
        <dbReference type="EMBL" id="TGY65781.1"/>
    </source>
</evidence>
<reference evidence="1" key="1">
    <citation type="submission" date="2019-04" db="EMBL/GenBank/DDBJ databases">
        <title>Microbes associate with the intestines of laboratory mice.</title>
        <authorList>
            <person name="Navarre W."/>
            <person name="Wong E."/>
            <person name="Huang K."/>
            <person name="Tropini C."/>
            <person name="Ng K."/>
            <person name="Yu B."/>
        </authorList>
    </citation>
    <scope>NUCLEOTIDE SEQUENCE</scope>
    <source>
        <strain evidence="1">NM09_H32</strain>
    </source>
</reference>
<accession>A0AC61R7E6</accession>
<protein>
    <submittedName>
        <fullName evidence="1">Uncharacterized protein</fullName>
    </submittedName>
</protein>